<evidence type="ECO:0000313" key="3">
    <source>
        <dbReference type="Proteomes" id="UP001154282"/>
    </source>
</evidence>
<dbReference type="Pfam" id="PF03242">
    <property type="entry name" value="LEA_3a"/>
    <property type="match status" value="1"/>
</dbReference>
<name>A0AAV0IEE1_9ROSI</name>
<keyword evidence="3" id="KW-1185">Reference proteome</keyword>
<dbReference type="GO" id="GO:0005739">
    <property type="term" value="C:mitochondrion"/>
    <property type="evidence" value="ECO:0007669"/>
    <property type="project" value="TreeGrafter"/>
</dbReference>
<dbReference type="Proteomes" id="UP001154282">
    <property type="component" value="Unassembled WGS sequence"/>
</dbReference>
<comment type="caution">
    <text evidence="2">The sequence shown here is derived from an EMBL/GenBank/DDBJ whole genome shotgun (WGS) entry which is preliminary data.</text>
</comment>
<proteinExistence type="predicted"/>
<protein>
    <submittedName>
        <fullName evidence="2">Uncharacterized protein</fullName>
    </submittedName>
</protein>
<evidence type="ECO:0000256" key="1">
    <source>
        <dbReference type="SAM" id="MobiDB-lite"/>
    </source>
</evidence>
<dbReference type="PANTHER" id="PTHR33509">
    <property type="entry name" value="LATE EMBRYOGENIS ABUNDANT PROTEIN 2-RELATED"/>
    <property type="match status" value="1"/>
</dbReference>
<organism evidence="2 3">
    <name type="scientific">Linum tenue</name>
    <dbReference type="NCBI Taxonomy" id="586396"/>
    <lineage>
        <taxon>Eukaryota</taxon>
        <taxon>Viridiplantae</taxon>
        <taxon>Streptophyta</taxon>
        <taxon>Embryophyta</taxon>
        <taxon>Tracheophyta</taxon>
        <taxon>Spermatophyta</taxon>
        <taxon>Magnoliopsida</taxon>
        <taxon>eudicotyledons</taxon>
        <taxon>Gunneridae</taxon>
        <taxon>Pentapetalae</taxon>
        <taxon>rosids</taxon>
        <taxon>fabids</taxon>
        <taxon>Malpighiales</taxon>
        <taxon>Linaceae</taxon>
        <taxon>Linum</taxon>
    </lineage>
</organism>
<dbReference type="EMBL" id="CAMGYJ010000003">
    <property type="protein sequence ID" value="CAI0395383.1"/>
    <property type="molecule type" value="Genomic_DNA"/>
</dbReference>
<dbReference type="GO" id="GO:0006950">
    <property type="term" value="P:response to stress"/>
    <property type="evidence" value="ECO:0007669"/>
    <property type="project" value="TreeGrafter"/>
</dbReference>
<dbReference type="InterPro" id="IPR004926">
    <property type="entry name" value="LEA_3a"/>
</dbReference>
<dbReference type="PANTHER" id="PTHR33509:SF5">
    <property type="entry name" value="PROTEIN SENESCENCE-ASSOCIATED GENE 21, MITOCHONDRIAL"/>
    <property type="match status" value="1"/>
</dbReference>
<sequence>MARSISSAKLLSAAVTRAITNGRGFSAAAAATAGKATPGNGGGSAVTAATSGMVKKTGEAGNKVSTSWVPDPRTGFYRPENVAEEIDAAELRALLLKKH</sequence>
<feature type="region of interest" description="Disordered" evidence="1">
    <location>
        <begin position="57"/>
        <end position="76"/>
    </location>
</feature>
<accession>A0AAV0IEE1</accession>
<reference evidence="2" key="1">
    <citation type="submission" date="2022-08" db="EMBL/GenBank/DDBJ databases">
        <authorList>
            <person name="Gutierrez-Valencia J."/>
        </authorList>
    </citation>
    <scope>NUCLEOTIDE SEQUENCE</scope>
</reference>
<evidence type="ECO:0000313" key="2">
    <source>
        <dbReference type="EMBL" id="CAI0395383.1"/>
    </source>
</evidence>
<gene>
    <name evidence="2" type="ORF">LITE_LOCUS8704</name>
</gene>
<dbReference type="AlphaFoldDB" id="A0AAV0IEE1"/>